<evidence type="ECO:0000313" key="5">
    <source>
        <dbReference type="Proteomes" id="UP000664521"/>
    </source>
</evidence>
<reference evidence="4" key="1">
    <citation type="submission" date="2021-03" db="EMBL/GenBank/DDBJ databases">
        <authorList>
            <person name="Tagirdzhanova G."/>
        </authorList>
    </citation>
    <scope>NUCLEOTIDE SEQUENCE</scope>
</reference>
<dbReference type="GO" id="GO:0031930">
    <property type="term" value="P:mitochondria-nucleus signaling pathway"/>
    <property type="evidence" value="ECO:0007669"/>
    <property type="project" value="TreeGrafter"/>
</dbReference>
<dbReference type="InterPro" id="IPR021711">
    <property type="entry name" value="DUF3295"/>
</dbReference>
<accession>A0A8H3EMQ5</accession>
<dbReference type="InterPro" id="IPR013860">
    <property type="entry name" value="AreA_GATA"/>
</dbReference>
<proteinExistence type="predicted"/>
<dbReference type="AlphaFoldDB" id="A0A8H3EMQ5"/>
<evidence type="ECO:0008006" key="6">
    <source>
        <dbReference type="Google" id="ProtNLM"/>
    </source>
</evidence>
<evidence type="ECO:0000256" key="1">
    <source>
        <dbReference type="SAM" id="MobiDB-lite"/>
    </source>
</evidence>
<dbReference type="GO" id="GO:0000122">
    <property type="term" value="P:negative regulation of transcription by RNA polymerase II"/>
    <property type="evidence" value="ECO:0007669"/>
    <property type="project" value="TreeGrafter"/>
</dbReference>
<keyword evidence="5" id="KW-1185">Reference proteome</keyword>
<feature type="domain" description="Nitrogen regulatory protein areA GATA-like" evidence="2">
    <location>
        <begin position="34"/>
        <end position="52"/>
    </location>
</feature>
<dbReference type="Pfam" id="PF08550">
    <property type="entry name" value="GATA_AreA"/>
    <property type="match status" value="1"/>
</dbReference>
<dbReference type="InterPro" id="IPR053043">
    <property type="entry name" value="Ras-cAMP_regulatory"/>
</dbReference>
<dbReference type="Pfam" id="PF11702">
    <property type="entry name" value="DUF3295"/>
    <property type="match status" value="1"/>
</dbReference>
<feature type="region of interest" description="Disordered" evidence="1">
    <location>
        <begin position="267"/>
        <end position="377"/>
    </location>
</feature>
<feature type="compositionally biased region" description="Low complexity" evidence="1">
    <location>
        <begin position="181"/>
        <end position="194"/>
    </location>
</feature>
<dbReference type="OrthoDB" id="5054775at2759"/>
<dbReference type="PANTHER" id="PTHR28014:SF1">
    <property type="entry name" value="NEGATIVE REGULATOR OF RAS-CAMP PATHWAY"/>
    <property type="match status" value="1"/>
</dbReference>
<evidence type="ECO:0000259" key="3">
    <source>
        <dbReference type="Pfam" id="PF11702"/>
    </source>
</evidence>
<feature type="region of interest" description="Disordered" evidence="1">
    <location>
        <begin position="171"/>
        <end position="215"/>
    </location>
</feature>
<evidence type="ECO:0000259" key="2">
    <source>
        <dbReference type="Pfam" id="PF08550"/>
    </source>
</evidence>
<feature type="domain" description="DUF3295" evidence="3">
    <location>
        <begin position="79"/>
        <end position="542"/>
    </location>
</feature>
<sequence length="542" mass="59693">MPPRLDMPLLSVRPEKMRRIDTRNVENLFGMWTDSVEDGRRLENLSWRVWAREMLCCEPQARPTATPAIDITKPTTASSDVPLLSTSVDSVASEHSINDDGSHGLTSSPVSIAPRSGSHQESIRRISKGKEKHITALGLERMVYTIQEQQDVKEPLAPSIAEAIPTILPSADIMPRPRTPSIRASLRSSHSSASTEPRSSPDSDRSGVGAGGSDTSAELITSHSVIRGFSLEAPSSYKSATHLVAPPATAIPMYSKAKSSKPNGVKFSLGCGSSSPEGSSLDESMRRQSSLTTGLKHPTISRKQTSFKDELHSRALNHKSAQDENVFESSDEDEDDGPESAVEEETEQEDEDDDGSDWEDDGSDTGEALEQKPLFKRIDSQPQLVSRRSLIADMVKTESQRATEFQRLAAESSPRLRKTNRPNSNQPSLGDSPDEAAEMLPPGMTRSKPIITTTSNTHPPALSPRTTRRNMLASEMTESLRKHLLWERQQISTTAKAVLKRRHTAFDIANLKDYPEKEGQTSKNNSWNHFFDQGGEYNQAGW</sequence>
<dbReference type="GO" id="GO:0006808">
    <property type="term" value="P:regulation of nitrogen utilization"/>
    <property type="evidence" value="ECO:0007669"/>
    <property type="project" value="TreeGrafter"/>
</dbReference>
<dbReference type="Proteomes" id="UP000664521">
    <property type="component" value="Unassembled WGS sequence"/>
</dbReference>
<evidence type="ECO:0000313" key="4">
    <source>
        <dbReference type="EMBL" id="CAF9906887.1"/>
    </source>
</evidence>
<dbReference type="PANTHER" id="PTHR28014">
    <property type="entry name" value="NEGATIVE REGULATOR OF RAS-CAMP PATHWAY"/>
    <property type="match status" value="1"/>
</dbReference>
<gene>
    <name evidence="4" type="ORF">HETSPECPRED_006985</name>
</gene>
<protein>
    <recommendedName>
        <fullName evidence="6">Nitrogen regulatory protein areA GATA-like domain-containing protein</fullName>
    </recommendedName>
</protein>
<feature type="compositionally biased region" description="Low complexity" evidence="1">
    <location>
        <begin position="268"/>
        <end position="282"/>
    </location>
</feature>
<feature type="region of interest" description="Disordered" evidence="1">
    <location>
        <begin position="93"/>
        <end position="129"/>
    </location>
</feature>
<name>A0A8H3EMQ5_9LECA</name>
<feature type="compositionally biased region" description="Acidic residues" evidence="1">
    <location>
        <begin position="325"/>
        <end position="364"/>
    </location>
</feature>
<organism evidence="4 5">
    <name type="scientific">Heterodermia speciosa</name>
    <dbReference type="NCBI Taxonomy" id="116794"/>
    <lineage>
        <taxon>Eukaryota</taxon>
        <taxon>Fungi</taxon>
        <taxon>Dikarya</taxon>
        <taxon>Ascomycota</taxon>
        <taxon>Pezizomycotina</taxon>
        <taxon>Lecanoromycetes</taxon>
        <taxon>OSLEUM clade</taxon>
        <taxon>Lecanoromycetidae</taxon>
        <taxon>Caliciales</taxon>
        <taxon>Physciaceae</taxon>
        <taxon>Heterodermia</taxon>
    </lineage>
</organism>
<dbReference type="GO" id="GO:0005737">
    <property type="term" value="C:cytoplasm"/>
    <property type="evidence" value="ECO:0007669"/>
    <property type="project" value="TreeGrafter"/>
</dbReference>
<comment type="caution">
    <text evidence="4">The sequence shown here is derived from an EMBL/GenBank/DDBJ whole genome shotgun (WGS) entry which is preliminary data.</text>
</comment>
<dbReference type="EMBL" id="CAJPDS010000005">
    <property type="protein sequence ID" value="CAF9906887.1"/>
    <property type="molecule type" value="Genomic_DNA"/>
</dbReference>
<feature type="region of interest" description="Disordered" evidence="1">
    <location>
        <begin position="406"/>
        <end position="465"/>
    </location>
</feature>